<keyword evidence="2" id="KW-0067">ATP-binding</keyword>
<dbReference type="Pfam" id="PF00069">
    <property type="entry name" value="Pkinase"/>
    <property type="match status" value="1"/>
</dbReference>
<dbReference type="GO" id="GO:0007166">
    <property type="term" value="P:cell surface receptor signaling pathway"/>
    <property type="evidence" value="ECO:0007669"/>
    <property type="project" value="InterPro"/>
</dbReference>
<dbReference type="InterPro" id="IPR000719">
    <property type="entry name" value="Prot_kinase_dom"/>
</dbReference>
<comment type="caution">
    <text evidence="4">The sequence shown here is derived from an EMBL/GenBank/DDBJ whole genome shotgun (WGS) entry which is preliminary data.</text>
</comment>
<dbReference type="Proteomes" id="UP000325315">
    <property type="component" value="Unassembled WGS sequence"/>
</dbReference>
<keyword evidence="5" id="KW-1185">Reference proteome</keyword>
<evidence type="ECO:0000259" key="3">
    <source>
        <dbReference type="PROSITE" id="PS50011"/>
    </source>
</evidence>
<protein>
    <submittedName>
        <fullName evidence="4">Wall-associated receptor kinase 5-like</fullName>
    </submittedName>
</protein>
<keyword evidence="4" id="KW-0418">Kinase</keyword>
<reference evidence="5" key="1">
    <citation type="journal article" date="2019" name="Plant Biotechnol. J.">
        <title>Genome sequencing of the Australian wild diploid species Gossypium australe highlights disease resistance and delayed gland morphogenesis.</title>
        <authorList>
            <person name="Cai Y."/>
            <person name="Cai X."/>
            <person name="Wang Q."/>
            <person name="Wang P."/>
            <person name="Zhang Y."/>
            <person name="Cai C."/>
            <person name="Xu Y."/>
            <person name="Wang K."/>
            <person name="Zhou Z."/>
            <person name="Wang C."/>
            <person name="Geng S."/>
            <person name="Li B."/>
            <person name="Dong Q."/>
            <person name="Hou Y."/>
            <person name="Wang H."/>
            <person name="Ai P."/>
            <person name="Liu Z."/>
            <person name="Yi F."/>
            <person name="Sun M."/>
            <person name="An G."/>
            <person name="Cheng J."/>
            <person name="Zhang Y."/>
            <person name="Shi Q."/>
            <person name="Xie Y."/>
            <person name="Shi X."/>
            <person name="Chang Y."/>
            <person name="Huang F."/>
            <person name="Chen Y."/>
            <person name="Hong S."/>
            <person name="Mi L."/>
            <person name="Sun Q."/>
            <person name="Zhang L."/>
            <person name="Zhou B."/>
            <person name="Peng R."/>
            <person name="Zhang X."/>
            <person name="Liu F."/>
        </authorList>
    </citation>
    <scope>NUCLEOTIDE SEQUENCE [LARGE SCALE GENOMIC DNA]</scope>
    <source>
        <strain evidence="5">cv. PA1801</strain>
    </source>
</reference>
<gene>
    <name evidence="4" type="ORF">EPI10_007068</name>
</gene>
<dbReference type="GO" id="GO:0004674">
    <property type="term" value="F:protein serine/threonine kinase activity"/>
    <property type="evidence" value="ECO:0007669"/>
    <property type="project" value="TreeGrafter"/>
</dbReference>
<dbReference type="OrthoDB" id="4062651at2759"/>
<evidence type="ECO:0000313" key="4">
    <source>
        <dbReference type="EMBL" id="KAA3485025.1"/>
    </source>
</evidence>
<evidence type="ECO:0000256" key="1">
    <source>
        <dbReference type="ARBA" id="ARBA00022741"/>
    </source>
</evidence>
<organism evidence="4 5">
    <name type="scientific">Gossypium australe</name>
    <dbReference type="NCBI Taxonomy" id="47621"/>
    <lineage>
        <taxon>Eukaryota</taxon>
        <taxon>Viridiplantae</taxon>
        <taxon>Streptophyta</taxon>
        <taxon>Embryophyta</taxon>
        <taxon>Tracheophyta</taxon>
        <taxon>Spermatophyta</taxon>
        <taxon>Magnoliopsida</taxon>
        <taxon>eudicotyledons</taxon>
        <taxon>Gunneridae</taxon>
        <taxon>Pentapetalae</taxon>
        <taxon>rosids</taxon>
        <taxon>malvids</taxon>
        <taxon>Malvales</taxon>
        <taxon>Malvaceae</taxon>
        <taxon>Malvoideae</taxon>
        <taxon>Gossypium</taxon>
    </lineage>
</organism>
<accession>A0A5B6WW37</accession>
<dbReference type="InterPro" id="IPR045274">
    <property type="entry name" value="WAK-like"/>
</dbReference>
<dbReference type="PROSITE" id="PS50011">
    <property type="entry name" value="PROTEIN_KINASE_DOM"/>
    <property type="match status" value="1"/>
</dbReference>
<dbReference type="GO" id="GO:0005886">
    <property type="term" value="C:plasma membrane"/>
    <property type="evidence" value="ECO:0007669"/>
    <property type="project" value="TreeGrafter"/>
</dbReference>
<keyword evidence="1" id="KW-0547">Nucleotide-binding</keyword>
<dbReference type="EMBL" id="SMMG02000002">
    <property type="protein sequence ID" value="KAA3485025.1"/>
    <property type="molecule type" value="Genomic_DNA"/>
</dbReference>
<dbReference type="PANTHER" id="PTHR27005">
    <property type="entry name" value="WALL-ASSOCIATED RECEPTOR KINASE-LIKE 21"/>
    <property type="match status" value="1"/>
</dbReference>
<proteinExistence type="predicted"/>
<evidence type="ECO:0000313" key="5">
    <source>
        <dbReference type="Proteomes" id="UP000325315"/>
    </source>
</evidence>
<sequence length="315" mass="35617">MIRQRQIVKLRQKYFQQNVDNLFQHHLSQREGCGEKVKVFAAEELEKATNSYHESRILGQEVYKGTLPDGRLVAIRKSRIGAHNDSFLPREARLRIAIETAEALSYLHSAASVPIIHRDIKLSNIPLDDNYNEEVSDFGASGLVPSNQAQITTIVQGTFGYLRPEYMYTGQLKERCLWLRGCSYRVTYSTKGGFFERSEENKVLSVHFVSSMKENRLLEIINSKVLNDGNVKHLKEVASLAGRYVRMKGEMKEVAHELAGLQAINHPWGNSNLQAEETEYLLGELSNTYADGATSSSLGYDSINNRVTFELEGAR</sequence>
<dbReference type="InterPro" id="IPR011009">
    <property type="entry name" value="Kinase-like_dom_sf"/>
</dbReference>
<evidence type="ECO:0000256" key="2">
    <source>
        <dbReference type="ARBA" id="ARBA00022840"/>
    </source>
</evidence>
<keyword evidence="4" id="KW-0675">Receptor</keyword>
<dbReference type="Gene3D" id="1.10.510.10">
    <property type="entry name" value="Transferase(Phosphotransferase) domain 1"/>
    <property type="match status" value="1"/>
</dbReference>
<keyword evidence="4" id="KW-0808">Transferase</keyword>
<dbReference type="GO" id="GO:0005524">
    <property type="term" value="F:ATP binding"/>
    <property type="evidence" value="ECO:0007669"/>
    <property type="project" value="UniProtKB-KW"/>
</dbReference>
<dbReference type="PANTHER" id="PTHR27005:SF511">
    <property type="entry name" value="WALL-ASSOCIATED RECEPTOR KINASE 1-RELATED"/>
    <property type="match status" value="1"/>
</dbReference>
<dbReference type="SUPFAM" id="SSF56112">
    <property type="entry name" value="Protein kinase-like (PK-like)"/>
    <property type="match status" value="1"/>
</dbReference>
<dbReference type="AlphaFoldDB" id="A0A5B6WW37"/>
<name>A0A5B6WW37_9ROSI</name>
<feature type="domain" description="Protein kinase" evidence="3">
    <location>
        <begin position="1"/>
        <end position="269"/>
    </location>
</feature>